<keyword evidence="3" id="KW-1185">Reference proteome</keyword>
<evidence type="ECO:0000313" key="3">
    <source>
        <dbReference type="Proteomes" id="UP000266673"/>
    </source>
</evidence>
<proteinExistence type="predicted"/>
<comment type="caution">
    <text evidence="2">The sequence shown here is derived from an EMBL/GenBank/DDBJ whole genome shotgun (WGS) entry which is preliminary data.</text>
</comment>
<reference evidence="2 3" key="1">
    <citation type="submission" date="2018-06" db="EMBL/GenBank/DDBJ databases">
        <title>Comparative genomics reveals the genomic features of Rhizophagus irregularis, R. cerebriforme, R. diaphanum and Gigaspora rosea, and their symbiotic lifestyle signature.</title>
        <authorList>
            <person name="Morin E."/>
            <person name="San Clemente H."/>
            <person name="Chen E.C.H."/>
            <person name="De La Providencia I."/>
            <person name="Hainaut M."/>
            <person name="Kuo A."/>
            <person name="Kohler A."/>
            <person name="Murat C."/>
            <person name="Tang N."/>
            <person name="Roy S."/>
            <person name="Loubradou J."/>
            <person name="Henrissat B."/>
            <person name="Grigoriev I.V."/>
            <person name="Corradi N."/>
            <person name="Roux C."/>
            <person name="Martin F.M."/>
        </authorList>
    </citation>
    <scope>NUCLEOTIDE SEQUENCE [LARGE SCALE GENOMIC DNA]</scope>
    <source>
        <strain evidence="2 3">DAOM 194757</strain>
    </source>
</reference>
<feature type="region of interest" description="Disordered" evidence="1">
    <location>
        <begin position="96"/>
        <end position="117"/>
    </location>
</feature>
<evidence type="ECO:0000313" key="2">
    <source>
        <dbReference type="EMBL" id="RIB02698.1"/>
    </source>
</evidence>
<dbReference type="AlphaFoldDB" id="A0A397U0K0"/>
<sequence>MEKISTKVLKLLNAPDYWRKPLDQWDLASWYDYYKSKNPKSSKHEANNSLAKELEVIINNHKIRTPIHQKGVLMQRELRTSKTIFYFKTEDDDVHVDDDRAKKRPRPTEKPAITKGAKRLFPPSYANKLAEAKAKIKELESQNAVSFLYFSF</sequence>
<accession>A0A397U0K0</accession>
<feature type="compositionally biased region" description="Basic and acidic residues" evidence="1">
    <location>
        <begin position="97"/>
        <end position="109"/>
    </location>
</feature>
<gene>
    <name evidence="2" type="ORF">C2G38_853809</name>
</gene>
<dbReference type="Proteomes" id="UP000266673">
    <property type="component" value="Unassembled WGS sequence"/>
</dbReference>
<protein>
    <submittedName>
        <fullName evidence="2">Uncharacterized protein</fullName>
    </submittedName>
</protein>
<organism evidence="2 3">
    <name type="scientific">Gigaspora rosea</name>
    <dbReference type="NCBI Taxonomy" id="44941"/>
    <lineage>
        <taxon>Eukaryota</taxon>
        <taxon>Fungi</taxon>
        <taxon>Fungi incertae sedis</taxon>
        <taxon>Mucoromycota</taxon>
        <taxon>Glomeromycotina</taxon>
        <taxon>Glomeromycetes</taxon>
        <taxon>Diversisporales</taxon>
        <taxon>Gigasporaceae</taxon>
        <taxon>Gigaspora</taxon>
    </lineage>
</organism>
<name>A0A397U0K0_9GLOM</name>
<dbReference type="EMBL" id="QKWP01002618">
    <property type="protein sequence ID" value="RIB02698.1"/>
    <property type="molecule type" value="Genomic_DNA"/>
</dbReference>
<evidence type="ECO:0000256" key="1">
    <source>
        <dbReference type="SAM" id="MobiDB-lite"/>
    </source>
</evidence>